<dbReference type="InterPro" id="IPR002509">
    <property type="entry name" value="NODB_dom"/>
</dbReference>
<dbReference type="SUPFAM" id="SSF88713">
    <property type="entry name" value="Glycoside hydrolase/deacetylase"/>
    <property type="match status" value="1"/>
</dbReference>
<dbReference type="EMBL" id="DVMW01000011">
    <property type="protein sequence ID" value="HIU35197.1"/>
    <property type="molecule type" value="Genomic_DNA"/>
</dbReference>
<evidence type="ECO:0000313" key="3">
    <source>
        <dbReference type="EMBL" id="HIU35197.1"/>
    </source>
</evidence>
<keyword evidence="1" id="KW-0732">Signal</keyword>
<reference evidence="3" key="2">
    <citation type="journal article" date="2021" name="PeerJ">
        <title>Extensive microbial diversity within the chicken gut microbiome revealed by metagenomics and culture.</title>
        <authorList>
            <person name="Gilroy R."/>
            <person name="Ravi A."/>
            <person name="Getino M."/>
            <person name="Pursley I."/>
            <person name="Horton D.L."/>
            <person name="Alikhan N.F."/>
            <person name="Baker D."/>
            <person name="Gharbi K."/>
            <person name="Hall N."/>
            <person name="Watson M."/>
            <person name="Adriaenssens E.M."/>
            <person name="Foster-Nyarko E."/>
            <person name="Jarju S."/>
            <person name="Secka A."/>
            <person name="Antonio M."/>
            <person name="Oren A."/>
            <person name="Chaudhuri R.R."/>
            <person name="La Ragione R."/>
            <person name="Hildebrand F."/>
            <person name="Pallen M.J."/>
        </authorList>
    </citation>
    <scope>NUCLEOTIDE SEQUENCE</scope>
    <source>
        <strain evidence="3">ChiGjej1B1-19959</strain>
    </source>
</reference>
<dbReference type="GO" id="GO:0005975">
    <property type="term" value="P:carbohydrate metabolic process"/>
    <property type="evidence" value="ECO:0007669"/>
    <property type="project" value="InterPro"/>
</dbReference>
<comment type="caution">
    <text evidence="3">The sequence shown here is derived from an EMBL/GenBank/DDBJ whole genome shotgun (WGS) entry which is preliminary data.</text>
</comment>
<feature type="domain" description="NodB homology" evidence="2">
    <location>
        <begin position="54"/>
        <end position="231"/>
    </location>
</feature>
<evidence type="ECO:0000256" key="1">
    <source>
        <dbReference type="SAM" id="SignalP"/>
    </source>
</evidence>
<dbReference type="PANTHER" id="PTHR10587">
    <property type="entry name" value="GLYCOSYL TRANSFERASE-RELATED"/>
    <property type="match status" value="1"/>
</dbReference>
<dbReference type="PROSITE" id="PS51677">
    <property type="entry name" value="NODB"/>
    <property type="match status" value="1"/>
</dbReference>
<organism evidence="3 4">
    <name type="scientific">Candidatus Fimenecus excrementigallinarum</name>
    <dbReference type="NCBI Taxonomy" id="2840816"/>
    <lineage>
        <taxon>Bacteria</taxon>
        <taxon>Bacillati</taxon>
        <taxon>Bacillota</taxon>
        <taxon>Clostridia</taxon>
        <taxon>Candidatus Fimenecus</taxon>
    </lineage>
</organism>
<dbReference type="CDD" id="cd10917">
    <property type="entry name" value="CE4_NodB_like_6s_7s"/>
    <property type="match status" value="1"/>
</dbReference>
<dbReference type="Proteomes" id="UP000824071">
    <property type="component" value="Unassembled WGS sequence"/>
</dbReference>
<evidence type="ECO:0000259" key="2">
    <source>
        <dbReference type="PROSITE" id="PS51677"/>
    </source>
</evidence>
<feature type="chain" id="PRO_5039060048" evidence="1">
    <location>
        <begin position="27"/>
        <end position="253"/>
    </location>
</feature>
<dbReference type="Pfam" id="PF01522">
    <property type="entry name" value="Polysacc_deac_1"/>
    <property type="match status" value="1"/>
</dbReference>
<protein>
    <submittedName>
        <fullName evidence="3">Polysaccharide deacetylase family protein</fullName>
    </submittedName>
</protein>
<dbReference type="GO" id="GO:0016810">
    <property type="term" value="F:hydrolase activity, acting on carbon-nitrogen (but not peptide) bonds"/>
    <property type="evidence" value="ECO:0007669"/>
    <property type="project" value="InterPro"/>
</dbReference>
<dbReference type="Gene3D" id="3.20.20.370">
    <property type="entry name" value="Glycoside hydrolase/deacetylase"/>
    <property type="match status" value="1"/>
</dbReference>
<dbReference type="PANTHER" id="PTHR10587:SF128">
    <property type="entry name" value="POLYSACCHARIDE DEACETYLASE PDAB-RELATED"/>
    <property type="match status" value="1"/>
</dbReference>
<evidence type="ECO:0000313" key="4">
    <source>
        <dbReference type="Proteomes" id="UP000824071"/>
    </source>
</evidence>
<accession>A0A9D1IFN8</accession>
<proteinExistence type="predicted"/>
<gene>
    <name evidence="3" type="ORF">IAC53_01135</name>
</gene>
<sequence>MRYLVITRKTALAVFLAVLGLSFALAGVSQRLSARPASAGGGETPVYCVETDEKKLAVTFDAAWGAEDTGELLEILAEFDARATVFAVGDWVRQNPQSVRAFYEAGHTIGNHSDTHKAYGSLALEAQRADMEACSDAVEACVGVRPKVVRAPSGDWNADTVRAAAALGMQAVQWSVDSLDWQGLSAAEMVERVTAAAEPGAILLFHNGVENTPAALREILRILSADGYRFVPVEELLYGADARVDSAGRQYPA</sequence>
<name>A0A9D1IFN8_9FIRM</name>
<reference evidence="3" key="1">
    <citation type="submission" date="2020-10" db="EMBL/GenBank/DDBJ databases">
        <authorList>
            <person name="Gilroy R."/>
        </authorList>
    </citation>
    <scope>NUCLEOTIDE SEQUENCE</scope>
    <source>
        <strain evidence="3">ChiGjej1B1-19959</strain>
    </source>
</reference>
<dbReference type="AlphaFoldDB" id="A0A9D1IFN8"/>
<feature type="signal peptide" evidence="1">
    <location>
        <begin position="1"/>
        <end position="26"/>
    </location>
</feature>
<dbReference type="GO" id="GO:0016020">
    <property type="term" value="C:membrane"/>
    <property type="evidence" value="ECO:0007669"/>
    <property type="project" value="TreeGrafter"/>
</dbReference>
<dbReference type="InterPro" id="IPR050248">
    <property type="entry name" value="Polysacc_deacetylase_ArnD"/>
</dbReference>
<dbReference type="InterPro" id="IPR011330">
    <property type="entry name" value="Glyco_hydro/deAcase_b/a-brl"/>
</dbReference>